<evidence type="ECO:0000313" key="3">
    <source>
        <dbReference type="EMBL" id="CAI9761870.1"/>
    </source>
</evidence>
<dbReference type="EMBL" id="OU503040">
    <property type="protein sequence ID" value="CAI9761870.1"/>
    <property type="molecule type" value="Genomic_DNA"/>
</dbReference>
<dbReference type="SUPFAM" id="SSF47473">
    <property type="entry name" value="EF-hand"/>
    <property type="match status" value="1"/>
</dbReference>
<dbReference type="AlphaFoldDB" id="A0AAD1Z307"/>
<feature type="domain" description="EF-hand" evidence="2">
    <location>
        <begin position="66"/>
        <end position="101"/>
    </location>
</feature>
<keyword evidence="4" id="KW-1185">Reference proteome</keyword>
<dbReference type="PROSITE" id="PS00018">
    <property type="entry name" value="EF_HAND_1"/>
    <property type="match status" value="1"/>
</dbReference>
<dbReference type="InterPro" id="IPR011992">
    <property type="entry name" value="EF-hand-dom_pair"/>
</dbReference>
<dbReference type="CDD" id="cd00051">
    <property type="entry name" value="EFh"/>
    <property type="match status" value="1"/>
</dbReference>
<dbReference type="Gene3D" id="1.10.238.10">
    <property type="entry name" value="EF-hand"/>
    <property type="match status" value="1"/>
</dbReference>
<gene>
    <name evidence="3" type="ORF">FPE_LOCUS9300</name>
</gene>
<keyword evidence="1" id="KW-0106">Calcium</keyword>
<dbReference type="InterPro" id="IPR018247">
    <property type="entry name" value="EF_Hand_1_Ca_BS"/>
</dbReference>
<dbReference type="Pfam" id="PF13499">
    <property type="entry name" value="EF-hand_7"/>
    <property type="match status" value="1"/>
</dbReference>
<evidence type="ECO:0000313" key="4">
    <source>
        <dbReference type="Proteomes" id="UP000834106"/>
    </source>
</evidence>
<organism evidence="3 4">
    <name type="scientific">Fraxinus pennsylvanica</name>
    <dbReference type="NCBI Taxonomy" id="56036"/>
    <lineage>
        <taxon>Eukaryota</taxon>
        <taxon>Viridiplantae</taxon>
        <taxon>Streptophyta</taxon>
        <taxon>Embryophyta</taxon>
        <taxon>Tracheophyta</taxon>
        <taxon>Spermatophyta</taxon>
        <taxon>Magnoliopsida</taxon>
        <taxon>eudicotyledons</taxon>
        <taxon>Gunneridae</taxon>
        <taxon>Pentapetalae</taxon>
        <taxon>asterids</taxon>
        <taxon>lamiids</taxon>
        <taxon>Lamiales</taxon>
        <taxon>Oleaceae</taxon>
        <taxon>Oleeae</taxon>
        <taxon>Fraxinus</taxon>
    </lineage>
</organism>
<name>A0AAD1Z307_9LAMI</name>
<dbReference type="GO" id="GO:0005509">
    <property type="term" value="F:calcium ion binding"/>
    <property type="evidence" value="ECO:0007669"/>
    <property type="project" value="InterPro"/>
</dbReference>
<dbReference type="Proteomes" id="UP000834106">
    <property type="component" value="Chromosome 5"/>
</dbReference>
<accession>A0AAD1Z307</accession>
<proteinExistence type="predicted"/>
<dbReference type="PROSITE" id="PS50222">
    <property type="entry name" value="EF_HAND_2"/>
    <property type="match status" value="1"/>
</dbReference>
<evidence type="ECO:0000259" key="2">
    <source>
        <dbReference type="PROSITE" id="PS50222"/>
    </source>
</evidence>
<evidence type="ECO:0000256" key="1">
    <source>
        <dbReference type="ARBA" id="ARBA00022837"/>
    </source>
</evidence>
<dbReference type="InterPro" id="IPR002048">
    <property type="entry name" value="EF_hand_dom"/>
</dbReference>
<protein>
    <recommendedName>
        <fullName evidence="2">EF-hand domain-containing protein</fullName>
    </recommendedName>
</protein>
<reference evidence="3" key="1">
    <citation type="submission" date="2023-05" db="EMBL/GenBank/DDBJ databases">
        <authorList>
            <person name="Huff M."/>
        </authorList>
    </citation>
    <scope>NUCLEOTIDE SEQUENCE</scope>
</reference>
<dbReference type="SMART" id="SM00054">
    <property type="entry name" value="EFh"/>
    <property type="match status" value="1"/>
</dbReference>
<sequence length="108" mass="12054">MGNSFQVDMNGKGTTDCGDFLPFHSIYKGWPMMSIFTRIFPISTDGNGHIEPDELQDSLMEDGAHDCANVAKDIFQEVDSDKDGRISRDEFVAMMKMARTGERLLGIT</sequence>